<dbReference type="Proteomes" id="UP000769157">
    <property type="component" value="Unassembled WGS sequence"/>
</dbReference>
<dbReference type="OrthoDB" id="427002at2759"/>
<accession>A0A9P8T3P9</accession>
<keyword evidence="14" id="KW-1185">Reference proteome</keyword>
<evidence type="ECO:0000256" key="8">
    <source>
        <dbReference type="ARBA" id="ARBA00023242"/>
    </source>
</evidence>
<dbReference type="InterPro" id="IPR029063">
    <property type="entry name" value="SAM-dependent_MTases_sf"/>
</dbReference>
<evidence type="ECO:0000256" key="6">
    <source>
        <dbReference type="ARBA" id="ARBA00022691"/>
    </source>
</evidence>
<evidence type="ECO:0000256" key="5">
    <source>
        <dbReference type="ARBA" id="ARBA00022679"/>
    </source>
</evidence>
<dbReference type="InterPro" id="IPR011023">
    <property type="entry name" value="Nop2p"/>
</dbReference>
<dbReference type="GeneID" id="70236536"/>
<dbReference type="AlphaFoldDB" id="A0A9P8T3P9"/>
<feature type="compositionally biased region" description="Basic and acidic residues" evidence="11">
    <location>
        <begin position="29"/>
        <end position="38"/>
    </location>
</feature>
<dbReference type="InterPro" id="IPR049560">
    <property type="entry name" value="MeTrfase_RsmB-F_NOP2_cat"/>
</dbReference>
<organism evidence="13 14">
    <name type="scientific">Ogataea philodendri</name>
    <dbReference type="NCBI Taxonomy" id="1378263"/>
    <lineage>
        <taxon>Eukaryota</taxon>
        <taxon>Fungi</taxon>
        <taxon>Dikarya</taxon>
        <taxon>Ascomycota</taxon>
        <taxon>Saccharomycotina</taxon>
        <taxon>Pichiomycetes</taxon>
        <taxon>Pichiales</taxon>
        <taxon>Pichiaceae</taxon>
        <taxon>Ogataea</taxon>
    </lineage>
</organism>
<evidence type="ECO:0000256" key="11">
    <source>
        <dbReference type="SAM" id="MobiDB-lite"/>
    </source>
</evidence>
<sequence>MGRRARNKQGMPPSLEEFQKKPAKKETKRKAVPEEKPVKKTAKRAKKAVEEEEYEDPKDLPEVDLEELSAAKKSLFDDDEEEDLQGFEQLDDDEDDDLQDEFVDSDEEDRERPMFSDDDSDDMDAINAANMEEYSKKLDEEALQEQQDAEDELLEESMKNPRAKVLPTEQEEEEMKTGGSDLTMVRTRMLEVVKVLEDFKNLAEEGRSRTEYMDRLISDICEYFGYTPFLAEKLFNLFSPSEAIEFFEANEIHRPVSIRTNTLMTRRRELAQTLVNKGVNLQPIGTWTKVGLQIFDSQVPIGATPEYLAGHYILQAASSFLPVMALDPQENERVLDMAAAPGGKTTYISALMKNTGCVFANDANKARTKSLIANIHRLGCTNTVVCNYDAREFPKVIGGFDRVLLDAPCSGTGVIAKDQNVKVNRTEKDFIQIPHLQKQLLLSAIDSVDSHSATGGVIVYSTCSVAVDENEAVVDYALRKRPNVKLVDTGLAIGKPAFTSYRGKHFNQKLSLARRYYPHAYNVDGFFVAKFQKIAASPHDVSKAGAKEKELAADAEAAEESLIHNDFAEFDDEADTEIMKESIKRSLKKKGVNPNSVDIDKKLRKSNRQNGTKIRFQTFLKVLEQRLTSSDKHVFHHLVAIVSRKSSFSRKSAQKSVFRKLYNARLVNTSNRRLEHDFRDSDPLNVDMDLVLLMLVFWVEIAWTSQKPMDQRVAPVVLSL</sequence>
<feature type="binding site" evidence="10">
    <location>
        <position position="406"/>
    </location>
    <ligand>
        <name>S-adenosyl-L-methionine</name>
        <dbReference type="ChEBI" id="CHEBI:59789"/>
    </ligand>
</feature>
<dbReference type="InterPro" id="IPR023273">
    <property type="entry name" value="RCMT_NOP2"/>
</dbReference>
<dbReference type="PROSITE" id="PS01153">
    <property type="entry name" value="NOL1_NOP2_SUN"/>
    <property type="match status" value="1"/>
</dbReference>
<evidence type="ECO:0000256" key="1">
    <source>
        <dbReference type="ARBA" id="ARBA00004604"/>
    </source>
</evidence>
<comment type="subcellular location">
    <subcellularLocation>
        <location evidence="1">Nucleus</location>
        <location evidence="1">Nucleolus</location>
    </subcellularLocation>
</comment>
<feature type="region of interest" description="Disordered" evidence="11">
    <location>
        <begin position="138"/>
        <end position="178"/>
    </location>
</feature>
<dbReference type="PANTHER" id="PTHR22807">
    <property type="entry name" value="NOP2 YEAST -RELATED NOL1/NOP2/FMU SUN DOMAIN-CONTAINING"/>
    <property type="match status" value="1"/>
</dbReference>
<keyword evidence="6 10" id="KW-0949">S-adenosyl-L-methionine</keyword>
<feature type="compositionally biased region" description="Acidic residues" evidence="11">
    <location>
        <begin position="77"/>
        <end position="109"/>
    </location>
</feature>
<dbReference type="EMBL" id="JAEUBE010000327">
    <property type="protein sequence ID" value="KAH3664220.1"/>
    <property type="molecule type" value="Genomic_DNA"/>
</dbReference>
<dbReference type="NCBIfam" id="TIGR00446">
    <property type="entry name" value="nop2p"/>
    <property type="match status" value="1"/>
</dbReference>
<evidence type="ECO:0000259" key="12">
    <source>
        <dbReference type="PROSITE" id="PS51686"/>
    </source>
</evidence>
<feature type="region of interest" description="Disordered" evidence="11">
    <location>
        <begin position="1"/>
        <end position="123"/>
    </location>
</feature>
<keyword evidence="4 10" id="KW-0489">Methyltransferase</keyword>
<keyword evidence="3" id="KW-0690">Ribosome biogenesis</keyword>
<dbReference type="Gene3D" id="3.30.70.1170">
    <property type="entry name" value="Sun protein, domain 3"/>
    <property type="match status" value="1"/>
</dbReference>
<dbReference type="InterPro" id="IPR023267">
    <property type="entry name" value="RCMT"/>
</dbReference>
<gene>
    <name evidence="13" type="ORF">OGAPHI_004571</name>
</gene>
<feature type="compositionally biased region" description="Acidic residues" evidence="11">
    <location>
        <begin position="141"/>
        <end position="155"/>
    </location>
</feature>
<reference evidence="13" key="2">
    <citation type="submission" date="2021-01" db="EMBL/GenBank/DDBJ databases">
        <authorList>
            <person name="Schikora-Tamarit M.A."/>
        </authorList>
    </citation>
    <scope>NUCLEOTIDE SEQUENCE</scope>
    <source>
        <strain evidence="13">CBS6075</strain>
    </source>
</reference>
<feature type="domain" description="SAM-dependent MTase RsmB/NOP-type" evidence="12">
    <location>
        <begin position="246"/>
        <end position="534"/>
    </location>
</feature>
<dbReference type="InterPro" id="IPR001678">
    <property type="entry name" value="MeTrfase_RsmB-F_NOP2_dom"/>
</dbReference>
<dbReference type="InterPro" id="IPR018314">
    <property type="entry name" value="RsmB/NOL1/NOP2-like_CS"/>
</dbReference>
<dbReference type="GO" id="GO:0003723">
    <property type="term" value="F:RNA binding"/>
    <property type="evidence" value="ECO:0007669"/>
    <property type="project" value="UniProtKB-UniRule"/>
</dbReference>
<comment type="similarity">
    <text evidence="2 10">Belongs to the class I-like SAM-binding methyltransferase superfamily. RsmB/NOP family.</text>
</comment>
<dbReference type="Pfam" id="PF01189">
    <property type="entry name" value="Methyltr_RsmB-F"/>
    <property type="match status" value="1"/>
</dbReference>
<dbReference type="GO" id="GO:0000470">
    <property type="term" value="P:maturation of LSU-rRNA"/>
    <property type="evidence" value="ECO:0007669"/>
    <property type="project" value="TreeGrafter"/>
</dbReference>
<feature type="binding site" evidence="10">
    <location>
        <position position="362"/>
    </location>
    <ligand>
        <name>S-adenosyl-L-methionine</name>
        <dbReference type="ChEBI" id="CHEBI:59789"/>
    </ligand>
</feature>
<dbReference type="FunFam" id="3.30.70.1170:FF:000001">
    <property type="entry name" value="Ribosomal RNA methyltransferase Nop2"/>
    <property type="match status" value="1"/>
</dbReference>
<proteinExistence type="inferred from homology"/>
<feature type="compositionally biased region" description="Acidic residues" evidence="11">
    <location>
        <begin position="50"/>
        <end position="67"/>
    </location>
</feature>
<evidence type="ECO:0000313" key="14">
    <source>
        <dbReference type="Proteomes" id="UP000769157"/>
    </source>
</evidence>
<dbReference type="PANTHER" id="PTHR22807:SF30">
    <property type="entry name" value="28S RRNA (CYTOSINE(4447)-C(5))-METHYLTRANSFERASE-RELATED"/>
    <property type="match status" value="1"/>
</dbReference>
<protein>
    <recommendedName>
        <fullName evidence="9">Nucleolar protein 2</fullName>
    </recommendedName>
</protein>
<reference evidence="13" key="1">
    <citation type="journal article" date="2021" name="Open Biol.">
        <title>Shared evolutionary footprints suggest mitochondrial oxidative damage underlies multiple complex I losses in fungi.</title>
        <authorList>
            <person name="Schikora-Tamarit M.A."/>
            <person name="Marcet-Houben M."/>
            <person name="Nosek J."/>
            <person name="Gabaldon T."/>
        </authorList>
    </citation>
    <scope>NUCLEOTIDE SEQUENCE</scope>
    <source>
        <strain evidence="13">CBS6075</strain>
    </source>
</reference>
<evidence type="ECO:0000256" key="3">
    <source>
        <dbReference type="ARBA" id="ARBA00022517"/>
    </source>
</evidence>
<evidence type="ECO:0000256" key="2">
    <source>
        <dbReference type="ARBA" id="ARBA00007494"/>
    </source>
</evidence>
<name>A0A9P8T3P9_9ASCO</name>
<dbReference type="GO" id="GO:0005730">
    <property type="term" value="C:nucleolus"/>
    <property type="evidence" value="ECO:0007669"/>
    <property type="project" value="UniProtKB-SubCell"/>
</dbReference>
<keyword evidence="7 10" id="KW-0694">RNA-binding</keyword>
<comment type="caution">
    <text evidence="13">The sequence shown here is derived from an EMBL/GenBank/DDBJ whole genome shotgun (WGS) entry which is preliminary data.</text>
</comment>
<dbReference type="PRINTS" id="PR02012">
    <property type="entry name" value="RCMTNOP2"/>
</dbReference>
<dbReference type="GO" id="GO:0070475">
    <property type="term" value="P:rRNA base methylation"/>
    <property type="evidence" value="ECO:0007669"/>
    <property type="project" value="TreeGrafter"/>
</dbReference>
<evidence type="ECO:0000256" key="10">
    <source>
        <dbReference type="PROSITE-ProRule" id="PRU01023"/>
    </source>
</evidence>
<dbReference type="CDD" id="cd02440">
    <property type="entry name" value="AdoMet_MTases"/>
    <property type="match status" value="1"/>
</dbReference>
<dbReference type="SUPFAM" id="SSF53335">
    <property type="entry name" value="S-adenosyl-L-methionine-dependent methyltransferases"/>
    <property type="match status" value="1"/>
</dbReference>
<keyword evidence="8" id="KW-0539">Nucleus</keyword>
<dbReference type="PRINTS" id="PR02008">
    <property type="entry name" value="RCMTFAMILY"/>
</dbReference>
<evidence type="ECO:0000256" key="9">
    <source>
        <dbReference type="ARBA" id="ARBA00082314"/>
    </source>
</evidence>
<feature type="active site" description="Nucleophile" evidence="10">
    <location>
        <position position="463"/>
    </location>
</feature>
<evidence type="ECO:0000256" key="7">
    <source>
        <dbReference type="ARBA" id="ARBA00022884"/>
    </source>
</evidence>
<dbReference type="GO" id="GO:0009383">
    <property type="term" value="F:rRNA (cytosine-C5-)-methyltransferase activity"/>
    <property type="evidence" value="ECO:0007669"/>
    <property type="project" value="TreeGrafter"/>
</dbReference>
<evidence type="ECO:0000256" key="4">
    <source>
        <dbReference type="ARBA" id="ARBA00022603"/>
    </source>
</evidence>
<dbReference type="RefSeq" id="XP_046060492.1">
    <property type="nucleotide sequence ID" value="XM_046205664.1"/>
</dbReference>
<feature type="binding site" evidence="10">
    <location>
        <position position="389"/>
    </location>
    <ligand>
        <name>S-adenosyl-L-methionine</name>
        <dbReference type="ChEBI" id="CHEBI:59789"/>
    </ligand>
</feature>
<dbReference type="Gene3D" id="3.40.50.150">
    <property type="entry name" value="Vaccinia Virus protein VP39"/>
    <property type="match status" value="1"/>
</dbReference>
<evidence type="ECO:0000313" key="13">
    <source>
        <dbReference type="EMBL" id="KAH3664220.1"/>
    </source>
</evidence>
<feature type="binding site" evidence="10">
    <location>
        <begin position="338"/>
        <end position="344"/>
    </location>
    <ligand>
        <name>S-adenosyl-L-methionine</name>
        <dbReference type="ChEBI" id="CHEBI:59789"/>
    </ligand>
</feature>
<dbReference type="PROSITE" id="PS51686">
    <property type="entry name" value="SAM_MT_RSMB_NOP"/>
    <property type="match status" value="1"/>
</dbReference>
<keyword evidence="5 10" id="KW-0808">Transferase</keyword>